<comment type="caution">
    <text evidence="2">The sequence shown here is derived from an EMBL/GenBank/DDBJ whole genome shotgun (WGS) entry which is preliminary data.</text>
</comment>
<sequence>MLRLRPKLRVTVTSYEDRMEETSAGSGSESSGRESSCSSVTICSPSNSFLHDRLTSSSIFQGRGSCSSTGESSSSGCSHHHLSIHHHTPLLTLDWTEASRNKHRVVYSGGEESSPISPSRNYQERLILPLG</sequence>
<feature type="region of interest" description="Disordered" evidence="1">
    <location>
        <begin position="13"/>
        <end position="40"/>
    </location>
</feature>
<evidence type="ECO:0000313" key="3">
    <source>
        <dbReference type="Proteomes" id="UP000708208"/>
    </source>
</evidence>
<protein>
    <submittedName>
        <fullName evidence="2">Uncharacterized protein</fullName>
    </submittedName>
</protein>
<feature type="compositionally biased region" description="Low complexity" evidence="1">
    <location>
        <begin position="62"/>
        <end position="77"/>
    </location>
</feature>
<proteinExistence type="predicted"/>
<accession>A0A8J2PBX0</accession>
<dbReference type="AlphaFoldDB" id="A0A8J2PBX0"/>
<gene>
    <name evidence="2" type="ORF">AFUS01_LOCUS27761</name>
</gene>
<evidence type="ECO:0000256" key="1">
    <source>
        <dbReference type="SAM" id="MobiDB-lite"/>
    </source>
</evidence>
<keyword evidence="3" id="KW-1185">Reference proteome</keyword>
<name>A0A8J2PBX0_9HEXA</name>
<dbReference type="EMBL" id="CAJVCH010387640">
    <property type="protein sequence ID" value="CAG7817182.1"/>
    <property type="molecule type" value="Genomic_DNA"/>
</dbReference>
<feature type="compositionally biased region" description="Low complexity" evidence="1">
    <location>
        <begin position="22"/>
        <end position="40"/>
    </location>
</feature>
<feature type="region of interest" description="Disordered" evidence="1">
    <location>
        <begin position="61"/>
        <end position="81"/>
    </location>
</feature>
<reference evidence="2" key="1">
    <citation type="submission" date="2021-06" db="EMBL/GenBank/DDBJ databases">
        <authorList>
            <person name="Hodson N. C."/>
            <person name="Mongue J. A."/>
            <person name="Jaron S. K."/>
        </authorList>
    </citation>
    <scope>NUCLEOTIDE SEQUENCE</scope>
</reference>
<dbReference type="Proteomes" id="UP000708208">
    <property type="component" value="Unassembled WGS sequence"/>
</dbReference>
<organism evidence="2 3">
    <name type="scientific">Allacma fusca</name>
    <dbReference type="NCBI Taxonomy" id="39272"/>
    <lineage>
        <taxon>Eukaryota</taxon>
        <taxon>Metazoa</taxon>
        <taxon>Ecdysozoa</taxon>
        <taxon>Arthropoda</taxon>
        <taxon>Hexapoda</taxon>
        <taxon>Collembola</taxon>
        <taxon>Symphypleona</taxon>
        <taxon>Sminthuridae</taxon>
        <taxon>Allacma</taxon>
    </lineage>
</organism>
<evidence type="ECO:0000313" key="2">
    <source>
        <dbReference type="EMBL" id="CAG7817182.1"/>
    </source>
</evidence>